<keyword evidence="2" id="KW-0964">Secreted</keyword>
<proteinExistence type="inferred from homology"/>
<dbReference type="SUPFAM" id="SSF57501">
    <property type="entry name" value="Cystine-knot cytokines"/>
    <property type="match status" value="1"/>
</dbReference>
<dbReference type="CDD" id="cd08698">
    <property type="entry name" value="TGF_beta_SF"/>
    <property type="match status" value="1"/>
</dbReference>
<dbReference type="AlphaFoldDB" id="A0AAV5X031"/>
<dbReference type="GO" id="GO:0005576">
    <property type="term" value="C:extracellular region"/>
    <property type="evidence" value="ECO:0007669"/>
    <property type="project" value="UniProtKB-SubCell"/>
</dbReference>
<evidence type="ECO:0000256" key="3">
    <source>
        <dbReference type="RuleBase" id="RU000354"/>
    </source>
</evidence>
<comment type="subcellular location">
    <subcellularLocation>
        <location evidence="1">Secreted</location>
    </subcellularLocation>
</comment>
<comment type="similarity">
    <text evidence="3">Belongs to the TGF-beta family.</text>
</comment>
<dbReference type="InterPro" id="IPR029034">
    <property type="entry name" value="Cystine-knot_cytokine"/>
</dbReference>
<organism evidence="5 6">
    <name type="scientific">Pristionchus fissidentatus</name>
    <dbReference type="NCBI Taxonomy" id="1538716"/>
    <lineage>
        <taxon>Eukaryota</taxon>
        <taxon>Metazoa</taxon>
        <taxon>Ecdysozoa</taxon>
        <taxon>Nematoda</taxon>
        <taxon>Chromadorea</taxon>
        <taxon>Rhabditida</taxon>
        <taxon>Rhabditina</taxon>
        <taxon>Diplogasteromorpha</taxon>
        <taxon>Diplogasteroidea</taxon>
        <taxon>Neodiplogasteridae</taxon>
        <taxon>Pristionchus</taxon>
    </lineage>
</organism>
<evidence type="ECO:0000256" key="2">
    <source>
        <dbReference type="ARBA" id="ARBA00022525"/>
    </source>
</evidence>
<keyword evidence="3" id="KW-0339">Growth factor</keyword>
<dbReference type="PROSITE" id="PS51362">
    <property type="entry name" value="TGF_BETA_2"/>
    <property type="match status" value="1"/>
</dbReference>
<comment type="caution">
    <text evidence="5">The sequence shown here is derived from an EMBL/GenBank/DDBJ whole genome shotgun (WGS) entry which is preliminary data.</text>
</comment>
<feature type="domain" description="TGF-beta family profile" evidence="4">
    <location>
        <begin position="1"/>
        <end position="83"/>
    </location>
</feature>
<gene>
    <name evidence="5" type="ORF">PFISCL1PPCAC_27680</name>
</gene>
<accession>A0AAV5X031</accession>
<dbReference type="GO" id="GO:0008083">
    <property type="term" value="F:growth factor activity"/>
    <property type="evidence" value="ECO:0007669"/>
    <property type="project" value="UniProtKB-KW"/>
</dbReference>
<name>A0AAV5X031_9BILA</name>
<reference evidence="5" key="1">
    <citation type="submission" date="2023-10" db="EMBL/GenBank/DDBJ databases">
        <title>Genome assembly of Pristionchus species.</title>
        <authorList>
            <person name="Yoshida K."/>
            <person name="Sommer R.J."/>
        </authorList>
    </citation>
    <scope>NUCLEOTIDE SEQUENCE</scope>
    <source>
        <strain evidence="5">RS5133</strain>
    </source>
</reference>
<evidence type="ECO:0000313" key="5">
    <source>
        <dbReference type="EMBL" id="GMT36383.1"/>
    </source>
</evidence>
<protein>
    <recommendedName>
        <fullName evidence="4">TGF-beta family profile domain-containing protein</fullName>
    </recommendedName>
</protein>
<dbReference type="Gene3D" id="2.10.90.10">
    <property type="entry name" value="Cystine-knot cytokines"/>
    <property type="match status" value="1"/>
</dbReference>
<dbReference type="Proteomes" id="UP001432322">
    <property type="component" value="Unassembled WGS sequence"/>
</dbReference>
<dbReference type="Pfam" id="PF00019">
    <property type="entry name" value="TGF_beta"/>
    <property type="match status" value="1"/>
</dbReference>
<dbReference type="EMBL" id="BTSY01000007">
    <property type="protein sequence ID" value="GMT36383.1"/>
    <property type="molecule type" value="Genomic_DNA"/>
</dbReference>
<sequence>MPHIISPTTLGLSFCQGHCNHESSYPALFAQFTRRVFDTGKYAGEQCCHGVEFEHLEIIYINDKKEIRSELVYDIIATKCACN</sequence>
<keyword evidence="6" id="KW-1185">Reference proteome</keyword>
<evidence type="ECO:0000259" key="4">
    <source>
        <dbReference type="PROSITE" id="PS51362"/>
    </source>
</evidence>
<evidence type="ECO:0000256" key="1">
    <source>
        <dbReference type="ARBA" id="ARBA00004613"/>
    </source>
</evidence>
<evidence type="ECO:0000313" key="6">
    <source>
        <dbReference type="Proteomes" id="UP001432322"/>
    </source>
</evidence>
<dbReference type="InterPro" id="IPR001839">
    <property type="entry name" value="TGF-b_C"/>
</dbReference>